<dbReference type="InterPro" id="IPR000014">
    <property type="entry name" value="PAS"/>
</dbReference>
<feature type="domain" description="EAL" evidence="1">
    <location>
        <begin position="282"/>
        <end position="537"/>
    </location>
</feature>
<evidence type="ECO:0000313" key="4">
    <source>
        <dbReference type="Proteomes" id="UP000076962"/>
    </source>
</evidence>
<dbReference type="Gene3D" id="3.20.20.450">
    <property type="entry name" value="EAL domain"/>
    <property type="match status" value="1"/>
</dbReference>
<dbReference type="CDD" id="cd01948">
    <property type="entry name" value="EAL"/>
    <property type="match status" value="1"/>
</dbReference>
<evidence type="ECO:0000313" key="3">
    <source>
        <dbReference type="EMBL" id="OAD19815.1"/>
    </source>
</evidence>
<feature type="domain" description="GGDEF" evidence="2">
    <location>
        <begin position="141"/>
        <end position="273"/>
    </location>
</feature>
<dbReference type="PROSITE" id="PS50883">
    <property type="entry name" value="EAL"/>
    <property type="match status" value="1"/>
</dbReference>
<dbReference type="PROSITE" id="PS50887">
    <property type="entry name" value="GGDEF"/>
    <property type="match status" value="1"/>
</dbReference>
<dbReference type="EMBL" id="LUTY01002654">
    <property type="protein sequence ID" value="OAD19815.1"/>
    <property type="molecule type" value="Genomic_DNA"/>
</dbReference>
<gene>
    <name evidence="3" type="ORF">THIOM_004525</name>
</gene>
<evidence type="ECO:0000259" key="2">
    <source>
        <dbReference type="PROSITE" id="PS50887"/>
    </source>
</evidence>
<dbReference type="Gene3D" id="3.30.70.270">
    <property type="match status" value="1"/>
</dbReference>
<comment type="caution">
    <text evidence="3">The sequence shown here is derived from an EMBL/GenBank/DDBJ whole genome shotgun (WGS) entry which is preliminary data.</text>
</comment>
<accession>A0A176RVS2</accession>
<dbReference type="PANTHER" id="PTHR44757">
    <property type="entry name" value="DIGUANYLATE CYCLASE DGCP"/>
    <property type="match status" value="1"/>
</dbReference>
<organism evidence="3 4">
    <name type="scientific">Candidatus Thiomargarita nelsonii</name>
    <dbReference type="NCBI Taxonomy" id="1003181"/>
    <lineage>
        <taxon>Bacteria</taxon>
        <taxon>Pseudomonadati</taxon>
        <taxon>Pseudomonadota</taxon>
        <taxon>Gammaproteobacteria</taxon>
        <taxon>Thiotrichales</taxon>
        <taxon>Thiotrichaceae</taxon>
        <taxon>Thiomargarita</taxon>
    </lineage>
</organism>
<dbReference type="InterPro" id="IPR043128">
    <property type="entry name" value="Rev_trsase/Diguanyl_cyclase"/>
</dbReference>
<protein>
    <submittedName>
        <fullName evidence="3">Sensory box/GGDEF family protein</fullName>
    </submittedName>
</protein>
<dbReference type="Pfam" id="PF00990">
    <property type="entry name" value="GGDEF"/>
    <property type="match status" value="1"/>
</dbReference>
<dbReference type="Gene3D" id="3.30.450.20">
    <property type="entry name" value="PAS domain"/>
    <property type="match status" value="1"/>
</dbReference>
<dbReference type="CDD" id="cd01949">
    <property type="entry name" value="GGDEF"/>
    <property type="match status" value="1"/>
</dbReference>
<dbReference type="Pfam" id="PF00563">
    <property type="entry name" value="EAL"/>
    <property type="match status" value="1"/>
</dbReference>
<proteinExistence type="predicted"/>
<dbReference type="InterPro" id="IPR000160">
    <property type="entry name" value="GGDEF_dom"/>
</dbReference>
<dbReference type="SUPFAM" id="SSF55073">
    <property type="entry name" value="Nucleotide cyclase"/>
    <property type="match status" value="1"/>
</dbReference>
<reference evidence="3 4" key="1">
    <citation type="submission" date="2016-05" db="EMBL/GenBank/DDBJ databases">
        <title>Single-cell genome of chain-forming Candidatus Thiomargarita nelsonii and comparison to other large sulfur-oxidizing bacteria.</title>
        <authorList>
            <person name="Winkel M."/>
            <person name="Salman V."/>
            <person name="Woyke T."/>
            <person name="Schulz-Vogt H."/>
            <person name="Richter M."/>
            <person name="Flood B."/>
            <person name="Bailey J."/>
            <person name="Amann R."/>
            <person name="Mussmann M."/>
        </authorList>
    </citation>
    <scope>NUCLEOTIDE SEQUENCE [LARGE SCALE GENOMIC DNA]</scope>
    <source>
        <strain evidence="3 4">THI036</strain>
    </source>
</reference>
<name>A0A176RVS2_9GAMM</name>
<evidence type="ECO:0000259" key="1">
    <source>
        <dbReference type="PROSITE" id="PS50883"/>
    </source>
</evidence>
<dbReference type="CDD" id="cd00130">
    <property type="entry name" value="PAS"/>
    <property type="match status" value="1"/>
</dbReference>
<dbReference type="InterPro" id="IPR001633">
    <property type="entry name" value="EAL_dom"/>
</dbReference>
<dbReference type="AlphaFoldDB" id="A0A176RVS2"/>
<dbReference type="SUPFAM" id="SSF55785">
    <property type="entry name" value="PYP-like sensor domain (PAS domain)"/>
    <property type="match status" value="1"/>
</dbReference>
<dbReference type="InterPro" id="IPR035965">
    <property type="entry name" value="PAS-like_dom_sf"/>
</dbReference>
<dbReference type="InterPro" id="IPR029787">
    <property type="entry name" value="Nucleotide_cyclase"/>
</dbReference>
<dbReference type="InterPro" id="IPR035919">
    <property type="entry name" value="EAL_sf"/>
</dbReference>
<dbReference type="SUPFAM" id="SSF141868">
    <property type="entry name" value="EAL domain-like"/>
    <property type="match status" value="1"/>
</dbReference>
<dbReference type="InterPro" id="IPR052155">
    <property type="entry name" value="Biofilm_reg_signaling"/>
</dbReference>
<dbReference type="PANTHER" id="PTHR44757:SF2">
    <property type="entry name" value="BIOFILM ARCHITECTURE MAINTENANCE PROTEIN MBAA"/>
    <property type="match status" value="1"/>
</dbReference>
<dbReference type="Proteomes" id="UP000076962">
    <property type="component" value="Unassembled WGS sequence"/>
</dbReference>
<keyword evidence="4" id="KW-1185">Reference proteome</keyword>
<dbReference type="NCBIfam" id="TIGR00254">
    <property type="entry name" value="GGDEF"/>
    <property type="match status" value="1"/>
</dbReference>
<sequence>MALLNTNGILQEINQTALSFIDAKRETLVGSFFWEIPWATRSKKIQAQLKSVVSKAIEGELARCEVEVQRYDGQLTMLNFLFTPISNAQGEIAWILAEGRDLEQQLSYLSLYDQLTELPNRHLFMEYLEKAMERAKENENYHLAVLLIDLDRFRVINGSLGHDIGDWLLMEIGKRLQSCLDEKNILARSGGDEFIILLDDIADFAEATHLAETINEVLGRPFSMIGYDIVILCSIGIVYYIGQEEGAQLLRDADAAMYRAKQKGKSGYAVFHRRMRRELVSRLQMETDLLQAAEQQNFVLVYQPQIDLISKQVVAMEALIRFRHPQKGLISPDDLFIQALEDTGIIIPIGEWVLQTACRHLRACWNAGLLIKRISVNLSAHQFRHKNLIKKIITFLESSNLVPQCLELEITESLLLEEAESAINTLRNLKEIGFRVTIDDFGTGYVSLNYLRRFPADALKIDNSFIKGLISSPEDIAITMAIIDMAHALGLAVIAEGVETTEQMAFLREQTCDFAQGYLYATPMEDRAFIEWCKQYSQNP</sequence>
<dbReference type="InterPro" id="IPR013656">
    <property type="entry name" value="PAS_4"/>
</dbReference>
<dbReference type="SMART" id="SM00052">
    <property type="entry name" value="EAL"/>
    <property type="match status" value="1"/>
</dbReference>
<dbReference type="Pfam" id="PF08448">
    <property type="entry name" value="PAS_4"/>
    <property type="match status" value="1"/>
</dbReference>
<dbReference type="PATRIC" id="fig|1003181.4.peg.5962"/>
<dbReference type="SMART" id="SM00267">
    <property type="entry name" value="GGDEF"/>
    <property type="match status" value="1"/>
</dbReference>